<reference evidence="2" key="2">
    <citation type="submission" date="2015-01" db="EMBL/GenBank/DDBJ databases">
        <title>Evolutionary Origins and Diversification of the Mycorrhizal Mutualists.</title>
        <authorList>
            <consortium name="DOE Joint Genome Institute"/>
            <consortium name="Mycorrhizal Genomics Consortium"/>
            <person name="Kohler A."/>
            <person name="Kuo A."/>
            <person name="Nagy L.G."/>
            <person name="Floudas D."/>
            <person name="Copeland A."/>
            <person name="Barry K.W."/>
            <person name="Cichocki N."/>
            <person name="Veneault-Fourrey C."/>
            <person name="LaButti K."/>
            <person name="Lindquist E.A."/>
            <person name="Lipzen A."/>
            <person name="Lundell T."/>
            <person name="Morin E."/>
            <person name="Murat C."/>
            <person name="Riley R."/>
            <person name="Ohm R."/>
            <person name="Sun H."/>
            <person name="Tunlid A."/>
            <person name="Henrissat B."/>
            <person name="Grigoriev I.V."/>
            <person name="Hibbett D.S."/>
            <person name="Martin F."/>
        </authorList>
    </citation>
    <scope>NUCLEOTIDE SEQUENCE [LARGE SCALE GENOMIC DNA]</scope>
    <source>
        <strain evidence="2">Marx 270</strain>
    </source>
</reference>
<sequence>MQHGQHLWQEVLSLGVEEYNSSNIQTAISKAVKAAFHDHDGNMHDLCDAIIKIIIEHRM</sequence>
<dbReference type="EMBL" id="KN831963">
    <property type="protein sequence ID" value="KIO06338.1"/>
    <property type="molecule type" value="Genomic_DNA"/>
</dbReference>
<dbReference type="OrthoDB" id="10474165at2759"/>
<dbReference type="Proteomes" id="UP000054217">
    <property type="component" value="Unassembled WGS sequence"/>
</dbReference>
<evidence type="ECO:0000313" key="2">
    <source>
        <dbReference type="Proteomes" id="UP000054217"/>
    </source>
</evidence>
<keyword evidence="2" id="KW-1185">Reference proteome</keyword>
<name>A0A0C3JBA8_PISTI</name>
<evidence type="ECO:0000313" key="1">
    <source>
        <dbReference type="EMBL" id="KIO06338.1"/>
    </source>
</evidence>
<dbReference type="InParanoid" id="A0A0C3JBA8"/>
<proteinExistence type="predicted"/>
<dbReference type="AlphaFoldDB" id="A0A0C3JBA8"/>
<organism evidence="1 2">
    <name type="scientific">Pisolithus tinctorius Marx 270</name>
    <dbReference type="NCBI Taxonomy" id="870435"/>
    <lineage>
        <taxon>Eukaryota</taxon>
        <taxon>Fungi</taxon>
        <taxon>Dikarya</taxon>
        <taxon>Basidiomycota</taxon>
        <taxon>Agaricomycotina</taxon>
        <taxon>Agaricomycetes</taxon>
        <taxon>Agaricomycetidae</taxon>
        <taxon>Boletales</taxon>
        <taxon>Sclerodermatineae</taxon>
        <taxon>Pisolithaceae</taxon>
        <taxon>Pisolithus</taxon>
    </lineage>
</organism>
<dbReference type="HOGENOM" id="CLU_2856003_0_0_1"/>
<accession>A0A0C3JBA8</accession>
<feature type="non-terminal residue" evidence="1">
    <location>
        <position position="59"/>
    </location>
</feature>
<gene>
    <name evidence="1" type="ORF">M404DRAFT_998970</name>
</gene>
<protein>
    <submittedName>
        <fullName evidence="1">Uncharacterized protein</fullName>
    </submittedName>
</protein>
<reference evidence="1 2" key="1">
    <citation type="submission" date="2014-04" db="EMBL/GenBank/DDBJ databases">
        <authorList>
            <consortium name="DOE Joint Genome Institute"/>
            <person name="Kuo A."/>
            <person name="Kohler A."/>
            <person name="Costa M.D."/>
            <person name="Nagy L.G."/>
            <person name="Floudas D."/>
            <person name="Copeland A."/>
            <person name="Barry K.W."/>
            <person name="Cichocki N."/>
            <person name="Veneault-Fourrey C."/>
            <person name="LaButti K."/>
            <person name="Lindquist E.A."/>
            <person name="Lipzen A."/>
            <person name="Lundell T."/>
            <person name="Morin E."/>
            <person name="Murat C."/>
            <person name="Sun H."/>
            <person name="Tunlid A."/>
            <person name="Henrissat B."/>
            <person name="Grigoriev I.V."/>
            <person name="Hibbett D.S."/>
            <person name="Martin F."/>
            <person name="Nordberg H.P."/>
            <person name="Cantor M.N."/>
            <person name="Hua S.X."/>
        </authorList>
    </citation>
    <scope>NUCLEOTIDE SEQUENCE [LARGE SCALE GENOMIC DNA]</scope>
    <source>
        <strain evidence="1 2">Marx 270</strain>
    </source>
</reference>